<evidence type="ECO:0000313" key="1">
    <source>
        <dbReference type="EMBL" id="GAI21361.1"/>
    </source>
</evidence>
<sequence>MTMAKKAISFMKKKEKGWIKIWKSRRKNTTFETEAWTDGAILVMNGYREFNFPPGHYYYDGHTGLIQPRKKSDFPDFKGVIPKSKGYHKAEIVTEYNLLKLLKKH</sequence>
<gene>
    <name evidence="1" type="ORF">S06H3_24133</name>
</gene>
<organism evidence="1">
    <name type="scientific">marine sediment metagenome</name>
    <dbReference type="NCBI Taxonomy" id="412755"/>
    <lineage>
        <taxon>unclassified sequences</taxon>
        <taxon>metagenomes</taxon>
        <taxon>ecological metagenomes</taxon>
    </lineage>
</organism>
<reference evidence="1" key="1">
    <citation type="journal article" date="2014" name="Front. Microbiol.">
        <title>High frequency of phylogenetically diverse reductive dehalogenase-homologous genes in deep subseafloor sedimentary metagenomes.</title>
        <authorList>
            <person name="Kawai M."/>
            <person name="Futagami T."/>
            <person name="Toyoda A."/>
            <person name="Takaki Y."/>
            <person name="Nishi S."/>
            <person name="Hori S."/>
            <person name="Arai W."/>
            <person name="Tsubouchi T."/>
            <person name="Morono Y."/>
            <person name="Uchiyama I."/>
            <person name="Ito T."/>
            <person name="Fujiyama A."/>
            <person name="Inagaki F."/>
            <person name="Takami H."/>
        </authorList>
    </citation>
    <scope>NUCLEOTIDE SEQUENCE</scope>
    <source>
        <strain evidence="1">Expedition CK06-06</strain>
    </source>
</reference>
<proteinExistence type="predicted"/>
<dbReference type="EMBL" id="BARV01013321">
    <property type="protein sequence ID" value="GAI21361.1"/>
    <property type="molecule type" value="Genomic_DNA"/>
</dbReference>
<name>X1MTL4_9ZZZZ</name>
<accession>X1MTL4</accession>
<feature type="non-terminal residue" evidence="1">
    <location>
        <position position="105"/>
    </location>
</feature>
<protein>
    <submittedName>
        <fullName evidence="1">Uncharacterized protein</fullName>
    </submittedName>
</protein>
<comment type="caution">
    <text evidence="1">The sequence shown here is derived from an EMBL/GenBank/DDBJ whole genome shotgun (WGS) entry which is preliminary data.</text>
</comment>
<dbReference type="AlphaFoldDB" id="X1MTL4"/>